<evidence type="ECO:0000259" key="2">
    <source>
        <dbReference type="Pfam" id="PF00293"/>
    </source>
</evidence>
<protein>
    <recommendedName>
        <fullName evidence="2">Nudix hydrolase domain-containing protein</fullName>
    </recommendedName>
</protein>
<organism evidence="3 4">
    <name type="scientific">Acaromyces ingoldii</name>
    <dbReference type="NCBI Taxonomy" id="215250"/>
    <lineage>
        <taxon>Eukaryota</taxon>
        <taxon>Fungi</taxon>
        <taxon>Dikarya</taxon>
        <taxon>Basidiomycota</taxon>
        <taxon>Ustilaginomycotina</taxon>
        <taxon>Exobasidiomycetes</taxon>
        <taxon>Exobasidiales</taxon>
        <taxon>Cryptobasidiaceae</taxon>
        <taxon>Acaromyces</taxon>
    </lineage>
</organism>
<dbReference type="GeneID" id="37040189"/>
<dbReference type="SUPFAM" id="SSF55811">
    <property type="entry name" value="Nudix"/>
    <property type="match status" value="1"/>
</dbReference>
<dbReference type="InterPro" id="IPR015797">
    <property type="entry name" value="NUDIX_hydrolase-like_dom_sf"/>
</dbReference>
<gene>
    <name evidence="3" type="ORF">FA10DRAFT_176430</name>
</gene>
<dbReference type="EMBL" id="KZ819639">
    <property type="protein sequence ID" value="PWN87799.1"/>
    <property type="molecule type" value="Genomic_DNA"/>
</dbReference>
<sequence>MESARRCARRELKEETGYKAKAVRLGGPFKTEGQRTYARSCGSTRAPSEASSLPARRCFASLNRPKNT</sequence>
<feature type="domain" description="Nudix hydrolase" evidence="2">
    <location>
        <begin position="2"/>
        <end position="34"/>
    </location>
</feature>
<proteinExistence type="predicted"/>
<name>A0A316YEZ4_9BASI</name>
<feature type="compositionally biased region" description="Polar residues" evidence="1">
    <location>
        <begin position="41"/>
        <end position="51"/>
    </location>
</feature>
<keyword evidence="4" id="KW-1185">Reference proteome</keyword>
<evidence type="ECO:0000313" key="4">
    <source>
        <dbReference type="Proteomes" id="UP000245768"/>
    </source>
</evidence>
<dbReference type="InterPro" id="IPR000086">
    <property type="entry name" value="NUDIX_hydrolase_dom"/>
</dbReference>
<accession>A0A316YEZ4</accession>
<reference evidence="3 4" key="1">
    <citation type="journal article" date="2018" name="Mol. Biol. Evol.">
        <title>Broad Genomic Sampling Reveals a Smut Pathogenic Ancestry of the Fungal Clade Ustilaginomycotina.</title>
        <authorList>
            <person name="Kijpornyongpan T."/>
            <person name="Mondo S.J."/>
            <person name="Barry K."/>
            <person name="Sandor L."/>
            <person name="Lee J."/>
            <person name="Lipzen A."/>
            <person name="Pangilinan J."/>
            <person name="LaButti K."/>
            <person name="Hainaut M."/>
            <person name="Henrissat B."/>
            <person name="Grigoriev I.V."/>
            <person name="Spatafora J.W."/>
            <person name="Aime M.C."/>
        </authorList>
    </citation>
    <scope>NUCLEOTIDE SEQUENCE [LARGE SCALE GENOMIC DNA]</scope>
    <source>
        <strain evidence="3 4">MCA 4198</strain>
    </source>
</reference>
<feature type="region of interest" description="Disordered" evidence="1">
    <location>
        <begin position="33"/>
        <end position="54"/>
    </location>
</feature>
<dbReference type="Proteomes" id="UP000245768">
    <property type="component" value="Unassembled WGS sequence"/>
</dbReference>
<dbReference type="InParanoid" id="A0A316YEZ4"/>
<evidence type="ECO:0000256" key="1">
    <source>
        <dbReference type="SAM" id="MobiDB-lite"/>
    </source>
</evidence>
<dbReference type="Gene3D" id="3.90.79.10">
    <property type="entry name" value="Nucleoside Triphosphate Pyrophosphohydrolase"/>
    <property type="match status" value="1"/>
</dbReference>
<dbReference type="Pfam" id="PF00293">
    <property type="entry name" value="NUDIX"/>
    <property type="match status" value="1"/>
</dbReference>
<dbReference type="AlphaFoldDB" id="A0A316YEZ4"/>
<evidence type="ECO:0000313" key="3">
    <source>
        <dbReference type="EMBL" id="PWN87799.1"/>
    </source>
</evidence>
<dbReference type="RefSeq" id="XP_025374997.1">
    <property type="nucleotide sequence ID" value="XM_025518273.1"/>
</dbReference>